<dbReference type="PANTHER" id="PTHR19139:SF199">
    <property type="entry name" value="MIP17260P"/>
    <property type="match status" value="1"/>
</dbReference>
<dbReference type="Proteomes" id="UP000593567">
    <property type="component" value="Unassembled WGS sequence"/>
</dbReference>
<dbReference type="PANTHER" id="PTHR19139">
    <property type="entry name" value="AQUAPORIN TRANSPORTER"/>
    <property type="match status" value="1"/>
</dbReference>
<keyword evidence="11" id="KW-1185">Reference proteome</keyword>
<dbReference type="Pfam" id="PF00230">
    <property type="entry name" value="MIP"/>
    <property type="match status" value="1"/>
</dbReference>
<feature type="transmembrane region" description="Helical" evidence="9">
    <location>
        <begin position="91"/>
        <end position="113"/>
    </location>
</feature>
<evidence type="ECO:0000256" key="4">
    <source>
        <dbReference type="ARBA" id="ARBA00022475"/>
    </source>
</evidence>
<dbReference type="PRINTS" id="PR00783">
    <property type="entry name" value="MINTRINSICP"/>
</dbReference>
<keyword evidence="4" id="KW-1003">Cell membrane</keyword>
<dbReference type="NCBIfam" id="TIGR00861">
    <property type="entry name" value="MIP"/>
    <property type="match status" value="1"/>
</dbReference>
<evidence type="ECO:0008006" key="12">
    <source>
        <dbReference type="Google" id="ProtNLM"/>
    </source>
</evidence>
<evidence type="ECO:0000256" key="1">
    <source>
        <dbReference type="ARBA" id="ARBA00004651"/>
    </source>
</evidence>
<evidence type="ECO:0000256" key="9">
    <source>
        <dbReference type="SAM" id="Phobius"/>
    </source>
</evidence>
<dbReference type="AlphaFoldDB" id="A0A7J7J9G8"/>
<feature type="transmembrane region" description="Helical" evidence="9">
    <location>
        <begin position="219"/>
        <end position="239"/>
    </location>
</feature>
<keyword evidence="3 8" id="KW-0813">Transport</keyword>
<dbReference type="SUPFAM" id="SSF81338">
    <property type="entry name" value="Aquaporin-like"/>
    <property type="match status" value="1"/>
</dbReference>
<evidence type="ECO:0000256" key="6">
    <source>
        <dbReference type="ARBA" id="ARBA00022989"/>
    </source>
</evidence>
<dbReference type="GO" id="GO:0015250">
    <property type="term" value="F:water channel activity"/>
    <property type="evidence" value="ECO:0007669"/>
    <property type="project" value="TreeGrafter"/>
</dbReference>
<protein>
    <recommendedName>
        <fullName evidence="12">AQP4</fullName>
    </recommendedName>
</protein>
<organism evidence="10 11">
    <name type="scientific">Bugula neritina</name>
    <name type="common">Brown bryozoan</name>
    <name type="synonym">Sertularia neritina</name>
    <dbReference type="NCBI Taxonomy" id="10212"/>
    <lineage>
        <taxon>Eukaryota</taxon>
        <taxon>Metazoa</taxon>
        <taxon>Spiralia</taxon>
        <taxon>Lophotrochozoa</taxon>
        <taxon>Bryozoa</taxon>
        <taxon>Gymnolaemata</taxon>
        <taxon>Cheilostomatida</taxon>
        <taxon>Flustrina</taxon>
        <taxon>Buguloidea</taxon>
        <taxon>Bugulidae</taxon>
        <taxon>Bugula</taxon>
    </lineage>
</organism>
<dbReference type="PROSITE" id="PS51257">
    <property type="entry name" value="PROKAR_LIPOPROTEIN"/>
    <property type="match status" value="1"/>
</dbReference>
<accession>A0A7J7J9G8</accession>
<keyword evidence="6 9" id="KW-1133">Transmembrane helix</keyword>
<keyword evidence="5 8" id="KW-0812">Transmembrane</keyword>
<name>A0A7J7J9G8_BUGNE</name>
<dbReference type="InterPro" id="IPR023271">
    <property type="entry name" value="Aquaporin-like"/>
</dbReference>
<dbReference type="InterPro" id="IPR022357">
    <property type="entry name" value="MIP_CS"/>
</dbReference>
<feature type="transmembrane region" description="Helical" evidence="9">
    <location>
        <begin position="148"/>
        <end position="166"/>
    </location>
</feature>
<comment type="subcellular location">
    <subcellularLocation>
        <location evidence="1">Cell membrane</location>
        <topology evidence="1">Multi-pass membrane protein</topology>
    </subcellularLocation>
</comment>
<dbReference type="EMBL" id="VXIV02002820">
    <property type="protein sequence ID" value="KAF6022657.1"/>
    <property type="molecule type" value="Genomic_DNA"/>
</dbReference>
<proteinExistence type="inferred from homology"/>
<evidence type="ECO:0000256" key="3">
    <source>
        <dbReference type="ARBA" id="ARBA00022448"/>
    </source>
</evidence>
<comment type="similarity">
    <text evidence="2 8">Belongs to the MIP/aquaporin (TC 1.A.8) family.</text>
</comment>
<evidence type="ECO:0000256" key="5">
    <source>
        <dbReference type="ARBA" id="ARBA00022692"/>
    </source>
</evidence>
<gene>
    <name evidence="10" type="ORF">EB796_019036</name>
</gene>
<reference evidence="10" key="1">
    <citation type="submission" date="2020-06" db="EMBL/GenBank/DDBJ databases">
        <title>Draft genome of Bugula neritina, a colonial animal packing powerful symbionts and potential medicines.</title>
        <authorList>
            <person name="Rayko M."/>
        </authorList>
    </citation>
    <scope>NUCLEOTIDE SEQUENCE [LARGE SCALE GENOMIC DNA]</scope>
    <source>
        <strain evidence="10">Kwan_BN1</strain>
    </source>
</reference>
<dbReference type="Gene3D" id="1.20.1080.10">
    <property type="entry name" value="Glycerol uptake facilitator protein"/>
    <property type="match status" value="1"/>
</dbReference>
<dbReference type="InterPro" id="IPR000425">
    <property type="entry name" value="MIP"/>
</dbReference>
<feature type="transmembrane region" description="Helical" evidence="9">
    <location>
        <begin position="60"/>
        <end position="82"/>
    </location>
</feature>
<evidence type="ECO:0000313" key="10">
    <source>
        <dbReference type="EMBL" id="KAF6022657.1"/>
    </source>
</evidence>
<evidence type="ECO:0000313" key="11">
    <source>
        <dbReference type="Proteomes" id="UP000593567"/>
    </source>
</evidence>
<evidence type="ECO:0000256" key="8">
    <source>
        <dbReference type="RuleBase" id="RU000477"/>
    </source>
</evidence>
<feature type="transmembrane region" description="Helical" evidence="9">
    <location>
        <begin position="21"/>
        <end position="40"/>
    </location>
</feature>
<sequence>MSRLQTTLLDLKDLNVYRATLAEFLGVMFLVIIGCASPYGERTIDHTRISLSFGMSVATIVWVINSVSGGHINPAVTLAMLVTRKITMVRCILYIGAQMAGAIIGILILKGLICNWQLAYYTREQLNITECGLALNTLGKEVSPGQGFGVEVLITFMLVMTVFATCDQSRTDLHGSGPLAIGLAVTIGHLGFIEITGASMNPARSFGPAVVLGDYTNQWVYWVGPFVGAILAGVVYEFLFAGNAGTTKVVEFFTEVDYNPENEPFDEYPKTPRVASDIPT</sequence>
<comment type="caution">
    <text evidence="10">The sequence shown here is derived from an EMBL/GenBank/DDBJ whole genome shotgun (WGS) entry which is preliminary data.</text>
</comment>
<keyword evidence="7 9" id="KW-0472">Membrane</keyword>
<dbReference type="OrthoDB" id="3222at2759"/>
<dbReference type="PROSITE" id="PS00221">
    <property type="entry name" value="MIP"/>
    <property type="match status" value="1"/>
</dbReference>
<dbReference type="InterPro" id="IPR034294">
    <property type="entry name" value="Aquaporin_transptr"/>
</dbReference>
<evidence type="ECO:0000256" key="7">
    <source>
        <dbReference type="ARBA" id="ARBA00023136"/>
    </source>
</evidence>
<dbReference type="CDD" id="cd00333">
    <property type="entry name" value="MIP"/>
    <property type="match status" value="1"/>
</dbReference>
<evidence type="ECO:0000256" key="2">
    <source>
        <dbReference type="ARBA" id="ARBA00006175"/>
    </source>
</evidence>
<dbReference type="GO" id="GO:0005886">
    <property type="term" value="C:plasma membrane"/>
    <property type="evidence" value="ECO:0007669"/>
    <property type="project" value="UniProtKB-SubCell"/>
</dbReference>
<feature type="transmembrane region" description="Helical" evidence="9">
    <location>
        <begin position="178"/>
        <end position="199"/>
    </location>
</feature>